<dbReference type="Pfam" id="PF12114">
    <property type="entry name" value="Period_C"/>
    <property type="match status" value="1"/>
</dbReference>
<dbReference type="Ensembl" id="ENSLACT00000025603.1">
    <property type="protein sequence ID" value="ENSLACP00000022452.1"/>
    <property type="gene ID" value="ENSLACG00000010219.2"/>
</dbReference>
<dbReference type="GO" id="GO:0032922">
    <property type="term" value="P:circadian regulation of gene expression"/>
    <property type="evidence" value="ECO:0007669"/>
    <property type="project" value="TreeGrafter"/>
</dbReference>
<dbReference type="HOGENOM" id="CLU_006667_0_0_1"/>
<dbReference type="GO" id="GO:0001222">
    <property type="term" value="F:transcription corepressor binding"/>
    <property type="evidence" value="ECO:0007669"/>
    <property type="project" value="TreeGrafter"/>
</dbReference>
<feature type="region of interest" description="Disordered" evidence="10">
    <location>
        <begin position="56"/>
        <end position="122"/>
    </location>
</feature>
<feature type="compositionally biased region" description="Low complexity" evidence="10">
    <location>
        <begin position="1033"/>
        <end position="1042"/>
    </location>
</feature>
<dbReference type="InterPro" id="IPR050760">
    <property type="entry name" value="Period_circadian_regulator"/>
</dbReference>
<keyword evidence="6" id="KW-0090">Biological rhythms</keyword>
<dbReference type="Proteomes" id="UP000008672">
    <property type="component" value="Unassembled WGS sequence"/>
</dbReference>
<feature type="compositionally biased region" description="Basic residues" evidence="10">
    <location>
        <begin position="857"/>
        <end position="869"/>
    </location>
</feature>
<keyword evidence="3" id="KW-0963">Cytoplasm</keyword>
<feature type="region of interest" description="Disordered" evidence="10">
    <location>
        <begin position="1021"/>
        <end position="1058"/>
    </location>
</feature>
<dbReference type="InterPro" id="IPR057310">
    <property type="entry name" value="PER1-3_bHLH"/>
</dbReference>
<feature type="compositionally biased region" description="Pro residues" evidence="10">
    <location>
        <begin position="1021"/>
        <end position="1032"/>
    </location>
</feature>
<feature type="region of interest" description="Disordered" evidence="10">
    <location>
        <begin position="1"/>
        <end position="21"/>
    </location>
</feature>
<comment type="subcellular location">
    <subcellularLocation>
        <location evidence="2">Cytoplasm</location>
    </subcellularLocation>
    <subcellularLocation>
        <location evidence="1">Nucleus</location>
    </subcellularLocation>
</comment>
<dbReference type="Bgee" id="ENSLACG00000010219">
    <property type="expression patterns" value="Expressed in pectoral fin and 6 other cell types or tissues"/>
</dbReference>
<feature type="coiled-coil region" evidence="9">
    <location>
        <begin position="1066"/>
        <end position="1094"/>
    </location>
</feature>
<feature type="region of interest" description="Disordered" evidence="10">
    <location>
        <begin position="1121"/>
        <end position="1183"/>
    </location>
</feature>
<evidence type="ECO:0000259" key="11">
    <source>
        <dbReference type="PROSITE" id="PS50112"/>
    </source>
</evidence>
<keyword evidence="7" id="KW-0804">Transcription</keyword>
<dbReference type="InterPro" id="IPR022728">
    <property type="entry name" value="Period_circadian-like_C"/>
</dbReference>
<dbReference type="CDD" id="cd00130">
    <property type="entry name" value="PAS"/>
    <property type="match status" value="1"/>
</dbReference>
<dbReference type="InterPro" id="IPR035965">
    <property type="entry name" value="PAS-like_dom_sf"/>
</dbReference>
<dbReference type="STRING" id="7897.ENSLACP00000022452"/>
<feature type="domain" description="PAS" evidence="11">
    <location>
        <begin position="408"/>
        <end position="454"/>
    </location>
</feature>
<dbReference type="PANTHER" id="PTHR11269:SF13">
    <property type="entry name" value="PERIOD CIRCADIAN PROTEIN HOMOLOG 3"/>
    <property type="match status" value="1"/>
</dbReference>
<dbReference type="EMBL" id="AFYH01055007">
    <property type="status" value="NOT_ANNOTATED_CDS"/>
    <property type="molecule type" value="Genomic_DNA"/>
</dbReference>
<evidence type="ECO:0000256" key="6">
    <source>
        <dbReference type="ARBA" id="ARBA00023108"/>
    </source>
</evidence>
<evidence type="ECO:0000256" key="9">
    <source>
        <dbReference type="SAM" id="Coils"/>
    </source>
</evidence>
<evidence type="ECO:0000256" key="10">
    <source>
        <dbReference type="SAM" id="MobiDB-lite"/>
    </source>
</evidence>
<dbReference type="PROSITE" id="PS50112">
    <property type="entry name" value="PAS"/>
    <property type="match status" value="1"/>
</dbReference>
<evidence type="ECO:0000256" key="2">
    <source>
        <dbReference type="ARBA" id="ARBA00004496"/>
    </source>
</evidence>
<sequence>MLNSSNPQISDENGNNSWNGTDRRFVTLHTVSFPRNIMEECPAQGGSVACEESGSGFSSCGTGGEGEELPVAESVEERCGQHHENTEMHGSVPNGNESCCNDGNGHESSGAESHGSMSNTRSTCTSLRCGLDKEGTKSRKSLLGLSPSGSNSIESEQELHNAGGSSDLLDRNLAHREMMLTLQEMKKRLPSEKRGNWRSSTIDTLNYALKCVKQVQANSEYYQLLMRDSGMPLVDPSLYTVKELETMSSEHKLKNTDTFMVVFSLLTGKIVFLSEQASSILGCRRKLLDSKFVELLAPQDVGVFYKHTIQAKLPLWNMGTNTTTSLFEYIHVKSFFCRIRGSKDPDDEVRYCPFRITPYHLKVRSAETTEGQPCCLALAEKIHSGYEAPRIPLEKRIFTTIHTPGCVFLEVDDRAVPLLGYLPQDLIGTSVLAYLHPEDRPLMPAMHHKILKHAGQPPFEYSPIRFCTQNGDYITLDTSWSSFVNPWSRKVAFIIGRHKVRTGPLNEDVFATCSKEDLASVNEEIKTLQGQIYKVLLQPVYNKGSSGYGSLGSNGSHEHYISIASSSDSNGNCMEELQREPMTLQQICADVNRIKNLGQQVYIASKSKMRGKRLDSAAGQNVDSYYPQTLGKAEVKGQATFHNALGKERYIPSYQQINCVDSIIRYLESCNMLDLKRKCKTSSNTTSSSSEEENVNQTAQEGMQTAEVRAPTCPVPVGSGVVTDVQTTAAIVGAPLRDLTLCTKAMSVVSVTSQCSYSSTIVHVPQPESEATALEEAIVSSEPVGPCVTPSEEFWKVGLTKEVLCAHTEKEEQEYVNKFRQHILRSPCSSYLQQQSKRDSHDQGFHSSRQTGPAGWRKTKPGKPKHKRQKPLESSDSTSSRLNFPPRQRKAAPTRPCCPPSEGSHTSPSSMGFPAPLMLPFQTAYSMPGFPVPVAGASMLGDQAAVSSGPEPTPQPTMMYGIQPAPPYPAPYMAPMMVFLPPMYPQMNLQVAQPSFVPGQLPCVSSPYPFGITPVTGVPLLPPVLQEPPEPPSRSSTPASASGQQAVESERPPLFANSRSSSPLQLILLQEELLKAAEQQEGAERESLEELNCDAAAVESGNQDNQSTSSELLDLLLHEDSQSGTGSATSGSRSAESSGSNGSRSNRISGSGTESSNSLEYFASNDSSDTSQKEKKSSEAKGEDKVFKKCMGSSIWTMIESTPEAVMMTYQIPARDQKTVLKEDLEKLLAMQTMQPCFTENQKKELAEVHPWILKHVVPKERDMQSCIACDKLVVGSVASPSHLESSEAEGTSASYPWEEHTQQSAGGTSPRKHSAT</sequence>
<dbReference type="GeneTree" id="ENSGT00940000160817"/>
<accession>M3XI96</accession>
<feature type="compositionally biased region" description="Low complexity" evidence="10">
    <location>
        <begin position="141"/>
        <end position="152"/>
    </location>
</feature>
<dbReference type="PANTHER" id="PTHR11269">
    <property type="entry name" value="PERIOD CIRCADIAN PROTEIN"/>
    <property type="match status" value="1"/>
</dbReference>
<reference evidence="12" key="2">
    <citation type="submission" date="2025-08" db="UniProtKB">
        <authorList>
            <consortium name="Ensembl"/>
        </authorList>
    </citation>
    <scope>IDENTIFICATION</scope>
</reference>
<dbReference type="GO" id="GO:0000122">
    <property type="term" value="P:negative regulation of transcription by RNA polymerase II"/>
    <property type="evidence" value="ECO:0007669"/>
    <property type="project" value="TreeGrafter"/>
</dbReference>
<dbReference type="OMA" id="GISQCSY"/>
<dbReference type="Gene3D" id="3.30.450.20">
    <property type="entry name" value="PAS domain"/>
    <property type="match status" value="2"/>
</dbReference>
<dbReference type="Pfam" id="PF23170">
    <property type="entry name" value="bHLH_PER"/>
    <property type="match status" value="1"/>
</dbReference>
<evidence type="ECO:0000256" key="3">
    <source>
        <dbReference type="ARBA" id="ARBA00022490"/>
    </source>
</evidence>
<feature type="region of interest" description="Disordered" evidence="10">
    <location>
        <begin position="1281"/>
        <end position="1317"/>
    </location>
</feature>
<keyword evidence="5" id="KW-0805">Transcription regulation</keyword>
<dbReference type="SMART" id="SM00091">
    <property type="entry name" value="PAS"/>
    <property type="match status" value="2"/>
</dbReference>
<organism evidence="12 13">
    <name type="scientific">Latimeria chalumnae</name>
    <name type="common">Coelacanth</name>
    <dbReference type="NCBI Taxonomy" id="7897"/>
    <lineage>
        <taxon>Eukaryota</taxon>
        <taxon>Metazoa</taxon>
        <taxon>Chordata</taxon>
        <taxon>Craniata</taxon>
        <taxon>Vertebrata</taxon>
        <taxon>Euteleostomi</taxon>
        <taxon>Coelacanthiformes</taxon>
        <taxon>Coelacanthidae</taxon>
        <taxon>Latimeria</taxon>
    </lineage>
</organism>
<dbReference type="GO" id="GO:0005634">
    <property type="term" value="C:nucleus"/>
    <property type="evidence" value="ECO:0007669"/>
    <property type="project" value="UniProtKB-SubCell"/>
</dbReference>
<feature type="compositionally biased region" description="Low complexity" evidence="10">
    <location>
        <begin position="106"/>
        <end position="119"/>
    </location>
</feature>
<dbReference type="FunFam" id="3.30.450.20:FF:000013">
    <property type="entry name" value="Period circadian protein homolog 2"/>
    <property type="match status" value="1"/>
</dbReference>
<dbReference type="GO" id="GO:0005737">
    <property type="term" value="C:cytoplasm"/>
    <property type="evidence" value="ECO:0007669"/>
    <property type="project" value="UniProtKB-SubCell"/>
</dbReference>
<dbReference type="Pfam" id="PF21353">
    <property type="entry name" value="Per3-like_PAS-A"/>
    <property type="match status" value="1"/>
</dbReference>
<dbReference type="SUPFAM" id="SSF55785">
    <property type="entry name" value="PYP-like sensor domain (PAS domain)"/>
    <property type="match status" value="1"/>
</dbReference>
<evidence type="ECO:0000256" key="7">
    <source>
        <dbReference type="ARBA" id="ARBA00023163"/>
    </source>
</evidence>
<dbReference type="eggNOG" id="KOG3753">
    <property type="taxonomic scope" value="Eukaryota"/>
</dbReference>
<reference evidence="12" key="3">
    <citation type="submission" date="2025-09" db="UniProtKB">
        <authorList>
            <consortium name="Ensembl"/>
        </authorList>
    </citation>
    <scope>IDENTIFICATION</scope>
</reference>
<feature type="region of interest" description="Disordered" evidence="10">
    <location>
        <begin position="830"/>
        <end position="911"/>
    </location>
</feature>
<dbReference type="GO" id="GO:0043153">
    <property type="term" value="P:entrainment of circadian clock by photoperiod"/>
    <property type="evidence" value="ECO:0007669"/>
    <property type="project" value="TreeGrafter"/>
</dbReference>
<proteinExistence type="predicted"/>
<keyword evidence="8" id="KW-0539">Nucleus</keyword>
<dbReference type="InterPro" id="IPR013655">
    <property type="entry name" value="PAS_fold_3"/>
</dbReference>
<keyword evidence="4" id="KW-0677">Repeat</keyword>
<name>M3XI96_LATCH</name>
<dbReference type="FunCoup" id="M3XI96">
    <property type="interactions" value="1747"/>
</dbReference>
<keyword evidence="13" id="KW-1185">Reference proteome</keyword>
<evidence type="ECO:0000256" key="4">
    <source>
        <dbReference type="ARBA" id="ARBA00022737"/>
    </source>
</evidence>
<dbReference type="InterPro" id="IPR000014">
    <property type="entry name" value="PAS"/>
</dbReference>
<feature type="compositionally biased region" description="Polar residues" evidence="10">
    <location>
        <begin position="1154"/>
        <end position="1170"/>
    </location>
</feature>
<feature type="compositionally biased region" description="Basic and acidic residues" evidence="10">
    <location>
        <begin position="75"/>
        <end position="87"/>
    </location>
</feature>
<evidence type="ECO:0000313" key="12">
    <source>
        <dbReference type="Ensembl" id="ENSLACP00000022452.1"/>
    </source>
</evidence>
<evidence type="ECO:0000256" key="1">
    <source>
        <dbReference type="ARBA" id="ARBA00004123"/>
    </source>
</evidence>
<feature type="compositionally biased region" description="Polar residues" evidence="10">
    <location>
        <begin position="872"/>
        <end position="882"/>
    </location>
</feature>
<protein>
    <submittedName>
        <fullName evidence="12">Period circadian regulator 3</fullName>
    </submittedName>
</protein>
<feature type="compositionally biased region" description="Low complexity" evidence="10">
    <location>
        <begin position="1122"/>
        <end position="1153"/>
    </location>
</feature>
<gene>
    <name evidence="12" type="primary">PER3</name>
</gene>
<dbReference type="InterPro" id="IPR048814">
    <property type="entry name" value="Per1-3_PAS-A"/>
</dbReference>
<keyword evidence="9" id="KW-0175">Coiled coil</keyword>
<feature type="compositionally biased region" description="Polar residues" evidence="10">
    <location>
        <begin position="1"/>
        <end position="20"/>
    </location>
</feature>
<feature type="compositionally biased region" description="Polar residues" evidence="10">
    <location>
        <begin position="1281"/>
        <end position="1295"/>
    </location>
</feature>
<dbReference type="GO" id="GO:0000976">
    <property type="term" value="F:transcription cis-regulatory region binding"/>
    <property type="evidence" value="ECO:0007669"/>
    <property type="project" value="TreeGrafter"/>
</dbReference>
<feature type="compositionally biased region" description="Basic and acidic residues" evidence="10">
    <location>
        <begin position="1171"/>
        <end position="1183"/>
    </location>
</feature>
<evidence type="ECO:0000256" key="5">
    <source>
        <dbReference type="ARBA" id="ARBA00023015"/>
    </source>
</evidence>
<reference evidence="13" key="1">
    <citation type="submission" date="2011-08" db="EMBL/GenBank/DDBJ databases">
        <title>The draft genome of Latimeria chalumnae.</title>
        <authorList>
            <person name="Di Palma F."/>
            <person name="Alfoldi J."/>
            <person name="Johnson J."/>
            <person name="Berlin A."/>
            <person name="Gnerre S."/>
            <person name="Jaffe D."/>
            <person name="MacCallum I."/>
            <person name="Young S."/>
            <person name="Walker B.J."/>
            <person name="Lander E."/>
            <person name="Lindblad-Toh K."/>
        </authorList>
    </citation>
    <scope>NUCLEOTIDE SEQUENCE [LARGE SCALE GENOMIC DNA]</scope>
    <source>
        <strain evidence="13">Wild caught</strain>
    </source>
</reference>
<evidence type="ECO:0000313" key="13">
    <source>
        <dbReference type="Proteomes" id="UP000008672"/>
    </source>
</evidence>
<evidence type="ECO:0000256" key="8">
    <source>
        <dbReference type="ARBA" id="ARBA00023242"/>
    </source>
</evidence>
<dbReference type="InParanoid" id="M3XI96"/>
<dbReference type="FunFam" id="3.30.450.20:FF:000004">
    <property type="entry name" value="Period circadian protein homolog 3"/>
    <property type="match status" value="1"/>
</dbReference>
<feature type="region of interest" description="Disordered" evidence="10">
    <location>
        <begin position="138"/>
        <end position="166"/>
    </location>
</feature>
<dbReference type="Pfam" id="PF08447">
    <property type="entry name" value="PAS_3"/>
    <property type="match status" value="1"/>
</dbReference>